<accession>A0A2H0TL79</accession>
<dbReference type="Proteomes" id="UP000228508">
    <property type="component" value="Unassembled WGS sequence"/>
</dbReference>
<evidence type="ECO:0000259" key="1">
    <source>
        <dbReference type="SMART" id="SM00842"/>
    </source>
</evidence>
<sequence length="397" mass="46491">MKIIFPWTKKDKEKYFLAVDIDTKTVKALNFTTKGEKITILGASSQAFEKFSIFDSISFEKNKIKKAILKSIEEVKGKIPKQKNLPVLLGLPANIFKIRVLSRELKRPDPKIKIQQNEEKEIYQKVLNESQREISEIFAQSHGILSEDLEFLKLEIIGNKIDGYDVPYLCGFRGENLNFRVVAIFLLKYYFEEFKKIFEETGFRISKIIHPAQNLKLALSEDFSDGIFLNIGSDLTQIFLMEEGKMLYISEFETGERDFFQALYQNFGFTERTSQILKEKYLKKLLSEGVRKKIKETIRVAIYDWFSNLKFKLNEAKQLLLFSNFYLFGEGSQLPEIKEILEEEENWKDFAFIGKPIVKLIYPKDLKNIEDKTYTLNGPQWISLVLICYTPLEIRQF</sequence>
<dbReference type="SUPFAM" id="SSF53067">
    <property type="entry name" value="Actin-like ATPase domain"/>
    <property type="match status" value="1"/>
</dbReference>
<dbReference type="AlphaFoldDB" id="A0A2H0TL79"/>
<dbReference type="EMBL" id="PFCH01000028">
    <property type="protein sequence ID" value="PIR72889.1"/>
    <property type="molecule type" value="Genomic_DNA"/>
</dbReference>
<protein>
    <recommendedName>
        <fullName evidence="1">SHS2 domain-containing protein</fullName>
    </recommendedName>
</protein>
<dbReference type="GO" id="GO:0051301">
    <property type="term" value="P:cell division"/>
    <property type="evidence" value="ECO:0007669"/>
    <property type="project" value="InterPro"/>
</dbReference>
<dbReference type="PANTHER" id="PTHR32432">
    <property type="entry name" value="CELL DIVISION PROTEIN FTSA-RELATED"/>
    <property type="match status" value="1"/>
</dbReference>
<evidence type="ECO:0000313" key="2">
    <source>
        <dbReference type="EMBL" id="PIR72889.1"/>
    </source>
</evidence>
<proteinExistence type="predicted"/>
<organism evidence="2 3">
    <name type="scientific">Candidatus Nealsonbacteria bacterium CG10_big_fil_rev_8_21_14_0_10_36_23</name>
    <dbReference type="NCBI Taxonomy" id="1974709"/>
    <lineage>
        <taxon>Bacteria</taxon>
        <taxon>Candidatus Nealsoniibacteriota</taxon>
    </lineage>
</organism>
<dbReference type="InterPro" id="IPR050696">
    <property type="entry name" value="FtsA/MreB"/>
</dbReference>
<feature type="domain" description="SHS2" evidence="1">
    <location>
        <begin position="16"/>
        <end position="210"/>
    </location>
</feature>
<reference evidence="3" key="1">
    <citation type="submission" date="2017-09" db="EMBL/GenBank/DDBJ databases">
        <title>Depth-based differentiation of microbial function through sediment-hosted aquifers and enrichment of novel symbionts in the deep terrestrial subsurface.</title>
        <authorList>
            <person name="Probst A.J."/>
            <person name="Ladd B."/>
            <person name="Jarett J.K."/>
            <person name="Geller-Mcgrath D.E."/>
            <person name="Sieber C.M.K."/>
            <person name="Emerson J.B."/>
            <person name="Anantharaman K."/>
            <person name="Thomas B.C."/>
            <person name="Malmstrom R."/>
            <person name="Stieglmeier M."/>
            <person name="Klingl A."/>
            <person name="Woyke T."/>
            <person name="Ryan C.M."/>
            <person name="Banfield J.F."/>
        </authorList>
    </citation>
    <scope>NUCLEOTIDE SEQUENCE [LARGE SCALE GENOMIC DNA]</scope>
</reference>
<comment type="caution">
    <text evidence="2">The sequence shown here is derived from an EMBL/GenBank/DDBJ whole genome shotgun (WGS) entry which is preliminary data.</text>
</comment>
<gene>
    <name evidence="2" type="ORF">COV26_01490</name>
</gene>
<dbReference type="Gene3D" id="3.30.420.40">
    <property type="match status" value="1"/>
</dbReference>
<dbReference type="InterPro" id="IPR003494">
    <property type="entry name" value="SHS2_FtsA"/>
</dbReference>
<dbReference type="SMART" id="SM00842">
    <property type="entry name" value="FtsA"/>
    <property type="match status" value="1"/>
</dbReference>
<evidence type="ECO:0000313" key="3">
    <source>
        <dbReference type="Proteomes" id="UP000228508"/>
    </source>
</evidence>
<dbReference type="InterPro" id="IPR043129">
    <property type="entry name" value="ATPase_NBD"/>
</dbReference>
<name>A0A2H0TL79_9BACT</name>